<comment type="pathway">
    <text evidence="13">Membrane lipid metabolism; glycerophospholipid metabolism.</text>
</comment>
<dbReference type="AlphaFoldDB" id="A0A074MCT2"/>
<dbReference type="GO" id="GO:0008654">
    <property type="term" value="P:phospholipid biosynthetic process"/>
    <property type="evidence" value="ECO:0007669"/>
    <property type="project" value="UniProtKB-KW"/>
</dbReference>
<dbReference type="FunFam" id="3.40.50.720:FF:000019">
    <property type="entry name" value="Glycerol-3-phosphate dehydrogenase [NAD(P)+]"/>
    <property type="match status" value="1"/>
</dbReference>
<feature type="binding site" evidence="16">
    <location>
        <begin position="9"/>
        <end position="14"/>
    </location>
    <ligand>
        <name>NAD(+)</name>
        <dbReference type="ChEBI" id="CHEBI:57540"/>
    </ligand>
</feature>
<evidence type="ECO:0000256" key="17">
    <source>
        <dbReference type="RuleBase" id="RU000437"/>
    </source>
</evidence>
<dbReference type="SUPFAM" id="SSF51735">
    <property type="entry name" value="NAD(P)-binding Rossmann-fold domains"/>
    <property type="match status" value="1"/>
</dbReference>
<evidence type="ECO:0000256" key="1">
    <source>
        <dbReference type="ARBA" id="ARBA00011009"/>
    </source>
</evidence>
<evidence type="ECO:0000256" key="9">
    <source>
        <dbReference type="ARBA" id="ARBA00052716"/>
    </source>
</evidence>
<evidence type="ECO:0000256" key="3">
    <source>
        <dbReference type="ARBA" id="ARBA00022857"/>
    </source>
</evidence>
<dbReference type="Pfam" id="PF01210">
    <property type="entry name" value="NAD_Gly3P_dh_N"/>
    <property type="match status" value="1"/>
</dbReference>
<evidence type="ECO:0000259" key="18">
    <source>
        <dbReference type="Pfam" id="PF01210"/>
    </source>
</evidence>
<evidence type="ECO:0000313" key="21">
    <source>
        <dbReference type="Proteomes" id="UP000027931"/>
    </source>
</evidence>
<dbReference type="NCBIfam" id="NF000941">
    <property type="entry name" value="PRK00094.1-3"/>
    <property type="match status" value="1"/>
</dbReference>
<dbReference type="RefSeq" id="WP_038086530.1">
    <property type="nucleotide sequence ID" value="NZ_JMIR01000009.1"/>
</dbReference>
<feature type="active site" description="Proton acceptor" evidence="13 14">
    <location>
        <position position="193"/>
    </location>
</feature>
<feature type="binding site" evidence="13">
    <location>
        <position position="256"/>
    </location>
    <ligand>
        <name>sn-glycerol 3-phosphate</name>
        <dbReference type="ChEBI" id="CHEBI:57597"/>
    </ligand>
</feature>
<feature type="binding site" evidence="13">
    <location>
        <position position="258"/>
    </location>
    <ligand>
        <name>sn-glycerol 3-phosphate</name>
        <dbReference type="ChEBI" id="CHEBI:57597"/>
    </ligand>
</feature>
<dbReference type="GO" id="GO:0046167">
    <property type="term" value="P:glycerol-3-phosphate biosynthetic process"/>
    <property type="evidence" value="ECO:0007669"/>
    <property type="project" value="UniProtKB-UniRule"/>
</dbReference>
<dbReference type="STRING" id="1157490.EL26_08490"/>
<feature type="binding site" evidence="13">
    <location>
        <position position="283"/>
    </location>
    <ligand>
        <name>NADPH</name>
        <dbReference type="ChEBI" id="CHEBI:57783"/>
    </ligand>
</feature>
<dbReference type="PANTHER" id="PTHR11728:SF1">
    <property type="entry name" value="GLYCEROL-3-PHOSPHATE DEHYDROGENASE [NAD(+)] 2, CHLOROPLASTIC"/>
    <property type="match status" value="1"/>
</dbReference>
<feature type="domain" description="Glycerol-3-phosphate dehydrogenase NAD-dependent N-terminal" evidence="18">
    <location>
        <begin position="4"/>
        <end position="162"/>
    </location>
</feature>
<feature type="binding site" evidence="13">
    <location>
        <position position="193"/>
    </location>
    <ligand>
        <name>sn-glycerol 3-phosphate</name>
        <dbReference type="ChEBI" id="CHEBI:57597"/>
    </ligand>
</feature>
<feature type="binding site" evidence="13">
    <location>
        <position position="140"/>
    </location>
    <ligand>
        <name>sn-glycerol 3-phosphate</name>
        <dbReference type="ChEBI" id="CHEBI:57597"/>
    </ligand>
</feature>
<keyword evidence="8 13" id="KW-1208">Phospholipid metabolism</keyword>
<comment type="similarity">
    <text evidence="1 13 17">Belongs to the NAD-dependent glycerol-3-phosphate dehydrogenase family.</text>
</comment>
<comment type="subcellular location">
    <subcellularLocation>
        <location evidence="13">Cytoplasm</location>
    </subcellularLocation>
</comment>
<keyword evidence="2 13" id="KW-0444">Lipid biosynthesis</keyword>
<evidence type="ECO:0000256" key="12">
    <source>
        <dbReference type="ARBA" id="ARBA00080511"/>
    </source>
</evidence>
<comment type="function">
    <text evidence="13">Catalyzes the reduction of the glycolytic intermediate dihydroxyacetone phosphate (DHAP) to sn-glycerol 3-phosphate (G3P), the key precursor for phospholipid synthesis.</text>
</comment>
<feature type="binding site" evidence="13">
    <location>
        <position position="12"/>
    </location>
    <ligand>
        <name>NADPH</name>
        <dbReference type="ChEBI" id="CHEBI:57783"/>
    </ligand>
</feature>
<feature type="binding site" evidence="15">
    <location>
        <begin position="257"/>
        <end position="258"/>
    </location>
    <ligand>
        <name>substrate</name>
    </ligand>
</feature>
<organism evidence="20 21">
    <name type="scientific">Tumebacillus flagellatus</name>
    <dbReference type="NCBI Taxonomy" id="1157490"/>
    <lineage>
        <taxon>Bacteria</taxon>
        <taxon>Bacillati</taxon>
        <taxon>Bacillota</taxon>
        <taxon>Bacilli</taxon>
        <taxon>Bacillales</taxon>
        <taxon>Alicyclobacillaceae</taxon>
        <taxon>Tumebacillus</taxon>
    </lineage>
</organism>
<dbReference type="PROSITE" id="PS00957">
    <property type="entry name" value="NAD_G3PDH"/>
    <property type="match status" value="1"/>
</dbReference>
<keyword evidence="13" id="KW-0963">Cytoplasm</keyword>
<dbReference type="GO" id="GO:0141152">
    <property type="term" value="F:glycerol-3-phosphate dehydrogenase (NAD+) activity"/>
    <property type="evidence" value="ECO:0007669"/>
    <property type="project" value="RHEA"/>
</dbReference>
<dbReference type="InterPro" id="IPR006168">
    <property type="entry name" value="G3P_DH_NAD-dep"/>
</dbReference>
<dbReference type="EC" id="1.1.1.94" evidence="10 13"/>
<feature type="binding site" evidence="13">
    <location>
        <position position="107"/>
    </location>
    <ligand>
        <name>sn-glycerol 3-phosphate</name>
        <dbReference type="ChEBI" id="CHEBI:57597"/>
    </ligand>
</feature>
<dbReference type="InterPro" id="IPR008927">
    <property type="entry name" value="6-PGluconate_DH-like_C_sf"/>
</dbReference>
<feature type="binding site" evidence="13">
    <location>
        <position position="257"/>
    </location>
    <ligand>
        <name>NADPH</name>
        <dbReference type="ChEBI" id="CHEBI:57783"/>
    </ligand>
</feature>
<dbReference type="OrthoDB" id="9812273at2"/>
<comment type="catalytic activity">
    <reaction evidence="13">
        <text>sn-glycerol 3-phosphate + NAD(+) = dihydroxyacetone phosphate + NADH + H(+)</text>
        <dbReference type="Rhea" id="RHEA:11092"/>
        <dbReference type="ChEBI" id="CHEBI:15378"/>
        <dbReference type="ChEBI" id="CHEBI:57540"/>
        <dbReference type="ChEBI" id="CHEBI:57597"/>
        <dbReference type="ChEBI" id="CHEBI:57642"/>
        <dbReference type="ChEBI" id="CHEBI:57945"/>
        <dbReference type="EC" id="1.1.1.94"/>
    </reaction>
</comment>
<dbReference type="Gene3D" id="3.40.50.720">
    <property type="entry name" value="NAD(P)-binding Rossmann-like Domain"/>
    <property type="match status" value="1"/>
</dbReference>
<comment type="catalytic activity">
    <reaction evidence="9">
        <text>sn-glycerol 3-phosphate + NADP(+) = dihydroxyacetone phosphate + NADPH + H(+)</text>
        <dbReference type="Rhea" id="RHEA:11096"/>
        <dbReference type="ChEBI" id="CHEBI:15378"/>
        <dbReference type="ChEBI" id="CHEBI:57597"/>
        <dbReference type="ChEBI" id="CHEBI:57642"/>
        <dbReference type="ChEBI" id="CHEBI:57783"/>
        <dbReference type="ChEBI" id="CHEBI:58349"/>
        <dbReference type="EC" id="1.1.1.94"/>
    </reaction>
    <physiologicalReaction direction="right-to-left" evidence="9">
        <dbReference type="Rhea" id="RHEA:11098"/>
    </physiologicalReaction>
</comment>
<feature type="binding site" evidence="13">
    <location>
        <position position="138"/>
    </location>
    <ligand>
        <name>sn-glycerol 3-phosphate</name>
        <dbReference type="ChEBI" id="CHEBI:57597"/>
    </ligand>
</feature>
<dbReference type="UniPathway" id="UPA00940"/>
<feature type="binding site" evidence="13">
    <location>
        <position position="33"/>
    </location>
    <ligand>
        <name>NADPH</name>
        <dbReference type="ChEBI" id="CHEBI:57783"/>
    </ligand>
</feature>
<keyword evidence="3 13" id="KW-0521">NADP</keyword>
<protein>
    <recommendedName>
        <fullName evidence="11 13">Glycerol-3-phosphate dehydrogenase [NAD(P)+]</fullName>
        <ecNumber evidence="10 13">1.1.1.94</ecNumber>
    </recommendedName>
    <alternativeName>
        <fullName evidence="13">NAD(P)(+)-dependent glycerol-3-phosphate dehydrogenase</fullName>
    </alternativeName>
    <alternativeName>
        <fullName evidence="12 13">NAD(P)H-dependent dihydroxyacetone-phosphate reductase</fullName>
    </alternativeName>
</protein>
<dbReference type="GO" id="GO:0006650">
    <property type="term" value="P:glycerophospholipid metabolic process"/>
    <property type="evidence" value="ECO:0007669"/>
    <property type="project" value="UniProtKB-UniRule"/>
</dbReference>
<dbReference type="HAMAP" id="MF_00394">
    <property type="entry name" value="NAD_Glyc3P_dehydrog"/>
    <property type="match status" value="1"/>
</dbReference>
<reference evidence="20 21" key="1">
    <citation type="journal article" date="2013" name="Int. J. Syst. Evol. Microbiol.">
        <title>Tumebacillus flagellatus sp. nov., an alpha-amylase/pullulanase-producing bacterium isolated from cassava wastewater.</title>
        <authorList>
            <person name="Wang Q."/>
            <person name="Xie N."/>
            <person name="Qin Y."/>
            <person name="Shen N."/>
            <person name="Zhu J."/>
            <person name="Mi H."/>
            <person name="Huang R."/>
        </authorList>
    </citation>
    <scope>NUCLEOTIDE SEQUENCE [LARGE SCALE GENOMIC DNA]</scope>
    <source>
        <strain evidence="20 21">GST4</strain>
    </source>
</reference>
<name>A0A074MCT2_9BACL</name>
<dbReference type="PANTHER" id="PTHR11728">
    <property type="entry name" value="GLYCEROL-3-PHOSPHATE DEHYDROGENASE"/>
    <property type="match status" value="1"/>
</dbReference>
<dbReference type="GO" id="GO:0005975">
    <property type="term" value="P:carbohydrate metabolic process"/>
    <property type="evidence" value="ECO:0007669"/>
    <property type="project" value="InterPro"/>
</dbReference>
<dbReference type="Gene3D" id="1.10.1040.10">
    <property type="entry name" value="N-(1-d-carboxylethyl)-l-norvaline Dehydrogenase, domain 2"/>
    <property type="match status" value="1"/>
</dbReference>
<dbReference type="PRINTS" id="PR00077">
    <property type="entry name" value="GPDHDRGNASE"/>
</dbReference>
<feature type="binding site" evidence="13">
    <location>
        <position position="246"/>
    </location>
    <ligand>
        <name>sn-glycerol 3-phosphate</name>
        <dbReference type="ChEBI" id="CHEBI:57597"/>
    </ligand>
</feature>
<evidence type="ECO:0000256" key="8">
    <source>
        <dbReference type="ARBA" id="ARBA00023264"/>
    </source>
</evidence>
<evidence type="ECO:0000256" key="16">
    <source>
        <dbReference type="PIRSR" id="PIRSR000114-3"/>
    </source>
</evidence>
<keyword evidence="4 13" id="KW-0560">Oxidoreductase</keyword>
<feature type="binding site" evidence="13">
    <location>
        <position position="142"/>
    </location>
    <ligand>
        <name>NADPH</name>
        <dbReference type="ChEBI" id="CHEBI:57783"/>
    </ligand>
</feature>
<dbReference type="Pfam" id="PF07479">
    <property type="entry name" value="NAD_Gly3P_dh_C"/>
    <property type="match status" value="1"/>
</dbReference>
<keyword evidence="6 13" id="KW-0443">Lipid metabolism</keyword>
<feature type="binding site" evidence="16">
    <location>
        <position position="257"/>
    </location>
    <ligand>
        <name>NAD(+)</name>
        <dbReference type="ChEBI" id="CHEBI:57540"/>
    </ligand>
</feature>
<feature type="binding site" evidence="13">
    <location>
        <position position="257"/>
    </location>
    <ligand>
        <name>sn-glycerol 3-phosphate</name>
        <dbReference type="ChEBI" id="CHEBI:57597"/>
    </ligand>
</feature>
<evidence type="ECO:0000256" key="14">
    <source>
        <dbReference type="PIRSR" id="PIRSR000114-1"/>
    </source>
</evidence>
<dbReference type="Proteomes" id="UP000027931">
    <property type="component" value="Unassembled WGS sequence"/>
</dbReference>
<feature type="domain" description="Glycerol-3-phosphate dehydrogenase NAD-dependent C-terminal" evidence="19">
    <location>
        <begin position="182"/>
        <end position="323"/>
    </location>
</feature>
<evidence type="ECO:0000256" key="15">
    <source>
        <dbReference type="PIRSR" id="PIRSR000114-2"/>
    </source>
</evidence>
<dbReference type="EMBL" id="JMIR01000009">
    <property type="protein sequence ID" value="KEO83682.1"/>
    <property type="molecule type" value="Genomic_DNA"/>
</dbReference>
<feature type="binding site" evidence="13">
    <location>
        <position position="13"/>
    </location>
    <ligand>
        <name>NADPH</name>
        <dbReference type="ChEBI" id="CHEBI:57783"/>
    </ligand>
</feature>
<sequence>MTQEVAVIGAGSFGTALAQVLADKGCLVDLYARREEQVREINENRTNSRYLPDVMLHAGIRASSDLQAVLRGKRFVLLVMPSSAFRDTLQAIRPHLDPQAYVAHATKGFDIETGQRMSELMEEELYEHDRLKFAVLTGPSHAEELSLRIPTTVVVASRARETAEAFQDLLMTSYFRLYTNPDVVGTELGGSLKNIIALGVGFADGLGFGDNAKAALMTRGLTEITRLGLQLGAAQLTFGGLSGVGDLIATCTSKHSRNWRAGFALGQGKSLDHVLHEMGMVVEGVRATKGAYKIAQQTGVDMPITTAIYQVLFEGKSPKTAVEDLMGRRRIHEMEEVAEAISMDWEQ</sequence>
<evidence type="ECO:0000256" key="5">
    <source>
        <dbReference type="ARBA" id="ARBA00023027"/>
    </source>
</evidence>
<feature type="binding site" evidence="13">
    <location>
        <position position="281"/>
    </location>
    <ligand>
        <name>NADPH</name>
        <dbReference type="ChEBI" id="CHEBI:57783"/>
    </ligand>
</feature>
<dbReference type="InterPro" id="IPR013328">
    <property type="entry name" value="6PGD_dom2"/>
</dbReference>
<dbReference type="GO" id="GO:0046168">
    <property type="term" value="P:glycerol-3-phosphate catabolic process"/>
    <property type="evidence" value="ECO:0007669"/>
    <property type="project" value="InterPro"/>
</dbReference>
<dbReference type="GO" id="GO:0005829">
    <property type="term" value="C:cytosol"/>
    <property type="evidence" value="ECO:0007669"/>
    <property type="project" value="TreeGrafter"/>
</dbReference>
<dbReference type="NCBIfam" id="NF000940">
    <property type="entry name" value="PRK00094.1-2"/>
    <property type="match status" value="1"/>
</dbReference>
<evidence type="ECO:0000259" key="19">
    <source>
        <dbReference type="Pfam" id="PF07479"/>
    </source>
</evidence>
<evidence type="ECO:0000256" key="2">
    <source>
        <dbReference type="ARBA" id="ARBA00022516"/>
    </source>
</evidence>
<dbReference type="GO" id="GO:0141153">
    <property type="term" value="F:glycerol-3-phosphate dehydrogenase (NADP+) activity"/>
    <property type="evidence" value="ECO:0007669"/>
    <property type="project" value="RHEA"/>
</dbReference>
<dbReference type="NCBIfam" id="NF000942">
    <property type="entry name" value="PRK00094.1-4"/>
    <property type="match status" value="1"/>
</dbReference>
<feature type="binding site" evidence="15">
    <location>
        <position position="107"/>
    </location>
    <ligand>
        <name>substrate</name>
    </ligand>
</feature>
<evidence type="ECO:0000313" key="20">
    <source>
        <dbReference type="EMBL" id="KEO83682.1"/>
    </source>
</evidence>
<keyword evidence="13" id="KW-0547">Nucleotide-binding</keyword>
<accession>A0A074MCT2</accession>
<gene>
    <name evidence="13 20" type="primary">gpsA</name>
    <name evidence="20" type="ORF">EL26_08490</name>
</gene>
<dbReference type="GO" id="GO:0051287">
    <property type="term" value="F:NAD binding"/>
    <property type="evidence" value="ECO:0007669"/>
    <property type="project" value="InterPro"/>
</dbReference>
<evidence type="ECO:0000256" key="7">
    <source>
        <dbReference type="ARBA" id="ARBA00023209"/>
    </source>
</evidence>
<dbReference type="FunFam" id="1.10.1040.10:FF:000001">
    <property type="entry name" value="Glycerol-3-phosphate dehydrogenase [NAD(P)+]"/>
    <property type="match status" value="1"/>
</dbReference>
<evidence type="ECO:0000256" key="10">
    <source>
        <dbReference type="ARBA" id="ARBA00066687"/>
    </source>
</evidence>
<dbReference type="eggNOG" id="COG0240">
    <property type="taxonomic scope" value="Bacteria"/>
</dbReference>
<keyword evidence="21" id="KW-1185">Reference proteome</keyword>
<feature type="binding site" evidence="13">
    <location>
        <position position="34"/>
    </location>
    <ligand>
        <name>NADPH</name>
        <dbReference type="ChEBI" id="CHEBI:57783"/>
    </ligand>
</feature>
<dbReference type="PIRSF" id="PIRSF000114">
    <property type="entry name" value="Glycerol-3-P_dh"/>
    <property type="match status" value="1"/>
</dbReference>
<dbReference type="InterPro" id="IPR036291">
    <property type="entry name" value="NAD(P)-bd_dom_sf"/>
</dbReference>
<feature type="binding site" evidence="16">
    <location>
        <position position="142"/>
    </location>
    <ligand>
        <name>NAD(+)</name>
        <dbReference type="ChEBI" id="CHEBI:57540"/>
    </ligand>
</feature>
<evidence type="ECO:0000256" key="6">
    <source>
        <dbReference type="ARBA" id="ARBA00023098"/>
    </source>
</evidence>
<keyword evidence="7 13" id="KW-0594">Phospholipid biosynthesis</keyword>
<feature type="binding site" evidence="13">
    <location>
        <position position="50"/>
    </location>
    <ligand>
        <name>NADPH</name>
        <dbReference type="ChEBI" id="CHEBI:57783"/>
    </ligand>
</feature>
<evidence type="ECO:0000256" key="4">
    <source>
        <dbReference type="ARBA" id="ARBA00023002"/>
    </source>
</evidence>
<dbReference type="InterPro" id="IPR006109">
    <property type="entry name" value="G3P_DH_NAD-dep_C"/>
</dbReference>
<dbReference type="SUPFAM" id="SSF48179">
    <property type="entry name" value="6-phosphogluconate dehydrogenase C-terminal domain-like"/>
    <property type="match status" value="1"/>
</dbReference>
<keyword evidence="5 13" id="KW-0520">NAD</keyword>
<evidence type="ECO:0000256" key="13">
    <source>
        <dbReference type="HAMAP-Rule" id="MF_00394"/>
    </source>
</evidence>
<comment type="caution">
    <text evidence="20">The sequence shown here is derived from an EMBL/GenBank/DDBJ whole genome shotgun (WGS) entry which is preliminary data.</text>
</comment>
<evidence type="ECO:0000256" key="11">
    <source>
        <dbReference type="ARBA" id="ARBA00069372"/>
    </source>
</evidence>
<proteinExistence type="inferred from homology"/>
<dbReference type="InterPro" id="IPR011128">
    <property type="entry name" value="G3P_DH_NAD-dep_N"/>
</dbReference>
<feature type="binding site" evidence="13">
    <location>
        <position position="107"/>
    </location>
    <ligand>
        <name>NADPH</name>
        <dbReference type="ChEBI" id="CHEBI:57783"/>
    </ligand>
</feature>